<evidence type="ECO:0000256" key="1">
    <source>
        <dbReference type="ARBA" id="ARBA00004127"/>
    </source>
</evidence>
<comment type="subcellular location">
    <subcellularLocation>
        <location evidence="1">Endomembrane system</location>
        <topology evidence="1">Multi-pass membrane protein</topology>
    </subcellularLocation>
</comment>
<comment type="similarity">
    <text evidence="2">Belongs to the V-ATPase e1/e2 subunit family.</text>
</comment>
<feature type="transmembrane region" description="Helical" evidence="9">
    <location>
        <begin position="37"/>
        <end position="57"/>
    </location>
</feature>
<evidence type="ECO:0000313" key="12">
    <source>
        <dbReference type="EMBL" id="ADD38761.1"/>
    </source>
</evidence>
<dbReference type="InterPro" id="IPR008389">
    <property type="entry name" value="ATPase_V0-cplx_e1/e2_su"/>
</dbReference>
<evidence type="ECO:0000256" key="9">
    <source>
        <dbReference type="SAM" id="Phobius"/>
    </source>
</evidence>
<gene>
    <name evidence="10" type="primary">VA0E2</name>
</gene>
<evidence type="ECO:0000256" key="2">
    <source>
        <dbReference type="ARBA" id="ARBA00008328"/>
    </source>
</evidence>
<evidence type="ECO:0000256" key="3">
    <source>
        <dbReference type="ARBA" id="ARBA00022448"/>
    </source>
</evidence>
<dbReference type="GO" id="GO:0012505">
    <property type="term" value="C:endomembrane system"/>
    <property type="evidence" value="ECO:0007669"/>
    <property type="project" value="UniProtKB-SubCell"/>
</dbReference>
<evidence type="ECO:0000256" key="7">
    <source>
        <dbReference type="ARBA" id="ARBA00023065"/>
    </source>
</evidence>
<reference evidence="10" key="1">
    <citation type="submission" date="2009-06" db="EMBL/GenBank/DDBJ databases">
        <title>Lepeophtheirus salmonis ESTs and full-length cDNAs.</title>
        <authorList>
            <person name="Yasuike M."/>
            <person name="von Schalburg K."/>
            <person name="Cooper G."/>
            <person name="Leong J."/>
            <person name="Jones S.R.M."/>
            <person name="Koop B.F."/>
        </authorList>
    </citation>
    <scope>NUCLEOTIDE SEQUENCE</scope>
    <source>
        <strain evidence="10">Pacific form</strain>
        <tissue evidence="10">Whole</tissue>
    </source>
</reference>
<evidence type="ECO:0000313" key="11">
    <source>
        <dbReference type="EMBL" id="ADD24576.1"/>
    </source>
</evidence>
<dbReference type="EMBL" id="BT121831">
    <property type="protein sequence ID" value="ADD38761.1"/>
    <property type="molecule type" value="mRNA"/>
</dbReference>
<dbReference type="GO" id="GO:0033181">
    <property type="term" value="C:plasma membrane proton-transporting V-type ATPase complex"/>
    <property type="evidence" value="ECO:0007669"/>
    <property type="project" value="TreeGrafter"/>
</dbReference>
<dbReference type="Pfam" id="PF05493">
    <property type="entry name" value="ATP_synt_H"/>
    <property type="match status" value="1"/>
</dbReference>
<keyword evidence="6 9" id="KW-1133">Transmembrane helix</keyword>
<keyword evidence="7" id="KW-0406">Ion transport</keyword>
<keyword evidence="3" id="KW-0813">Transport</keyword>
<accession>C1BSS1</accession>
<proteinExistence type="evidence at transcript level"/>
<feature type="transmembrane region" description="Helical" evidence="9">
    <location>
        <begin position="6"/>
        <end position="25"/>
    </location>
</feature>
<protein>
    <submittedName>
        <fullName evidence="11">V-type proton ATPase subunit e 2</fullName>
    </submittedName>
    <submittedName>
        <fullName evidence="10">Vacuolar ATP synthase subunit e 2</fullName>
    </submittedName>
</protein>
<evidence type="ECO:0000256" key="6">
    <source>
        <dbReference type="ARBA" id="ARBA00022989"/>
    </source>
</evidence>
<dbReference type="EMBL" id="BT077650">
    <property type="protein sequence ID" value="ACO12074.1"/>
    <property type="molecule type" value="mRNA"/>
</dbReference>
<dbReference type="GO" id="GO:0033179">
    <property type="term" value="C:proton-transporting V-type ATPase, V0 domain"/>
    <property type="evidence" value="ECO:0007669"/>
    <property type="project" value="InterPro"/>
</dbReference>
<sequence length="78" mass="8780">MGAHWLPITLFTVLWGIVGAVLPIFVPKGPNKSLIQVSLMITGACCWLFWLCCYMAQMNPLIGPIVKREALIAMKNYW</sequence>
<dbReference type="OrthoDB" id="1508846at2759"/>
<evidence type="ECO:0000313" key="10">
    <source>
        <dbReference type="EMBL" id="ACO12074.1"/>
    </source>
</evidence>
<dbReference type="EMBL" id="BT120936">
    <property type="protein sequence ID" value="ADD24576.1"/>
    <property type="molecule type" value="mRNA"/>
</dbReference>
<keyword evidence="8 9" id="KW-0472">Membrane</keyword>
<name>C1BSS1_LEPSM</name>
<keyword evidence="4 9" id="KW-0812">Transmembrane</keyword>
<dbReference type="PANTHER" id="PTHR12263">
    <property type="entry name" value="VACUOLAR ATP SYNTHASE SUBUNIT H"/>
    <property type="match status" value="1"/>
</dbReference>
<reference evidence="12" key="2">
    <citation type="submission" date="2010-03" db="EMBL/GenBank/DDBJ databases">
        <title>Atlantic Lepeophtheirus salmonis ESTs and full-length cDNAs.</title>
        <authorList>
            <person name="Yasuike M."/>
            <person name="von Schalburg K."/>
            <person name="Cooper G."/>
            <person name="Leong J."/>
            <person name="Nilsen F."/>
            <person name="Jones S.R.M."/>
            <person name="Koop B.F."/>
        </authorList>
    </citation>
    <scope>NUCLEOTIDE SEQUENCE</scope>
    <source>
        <strain evidence="12">Atlantic form</strain>
        <tissue evidence="12">Mixed tissue</tissue>
    </source>
</reference>
<evidence type="ECO:0000256" key="4">
    <source>
        <dbReference type="ARBA" id="ARBA00022692"/>
    </source>
</evidence>
<evidence type="ECO:0000256" key="5">
    <source>
        <dbReference type="ARBA" id="ARBA00022781"/>
    </source>
</evidence>
<organism evidence="10">
    <name type="scientific">Lepeophtheirus salmonis</name>
    <name type="common">Salmon louse</name>
    <name type="synonym">Caligus salmonis</name>
    <dbReference type="NCBI Taxonomy" id="72036"/>
    <lineage>
        <taxon>Eukaryota</taxon>
        <taxon>Metazoa</taxon>
        <taxon>Ecdysozoa</taxon>
        <taxon>Arthropoda</taxon>
        <taxon>Crustacea</taxon>
        <taxon>Multicrustacea</taxon>
        <taxon>Hexanauplia</taxon>
        <taxon>Copepoda</taxon>
        <taxon>Siphonostomatoida</taxon>
        <taxon>Caligidae</taxon>
        <taxon>Lepeophtheirus</taxon>
    </lineage>
</organism>
<keyword evidence="5" id="KW-0375">Hydrogen ion transport</keyword>
<dbReference type="AlphaFoldDB" id="C1BSS1"/>
<evidence type="ECO:0000256" key="8">
    <source>
        <dbReference type="ARBA" id="ARBA00023136"/>
    </source>
</evidence>
<dbReference type="PANTHER" id="PTHR12263:SF0">
    <property type="entry name" value="V-TYPE PROTON ATPASE SUBUNIT"/>
    <property type="match status" value="1"/>
</dbReference>
<dbReference type="GO" id="GO:0046961">
    <property type="term" value="F:proton-transporting ATPase activity, rotational mechanism"/>
    <property type="evidence" value="ECO:0007669"/>
    <property type="project" value="InterPro"/>
</dbReference>